<accession>A0A1V1WB29</accession>
<sequence length="417" mass="46931">MKQNHSMFFAMKAMVLIVIRFLIFDVFVSKGVIAGSARLIFKDSNYKDCHIGTSECNFADIHKWFLKNHNSIRSTGTAGQSATNMLMMEWDQKLTDAAQSYAEECLPVSCLPERANFSGEVNTDIREHPYQSAASLSERIRKVLKYWKEEVDDYDSDMLTNQIRSYKIVSRDMQRWANVVRATTWKVGCGIVDIYSGKENPFNEIIVCFYKNAKLKEGEELYKIGKPCTECPQGTSCSEYLKTLCEVNPGKCPITSNERTIEESCSTKGNTVWRCSVEQGTEDCLAERACSSFWEIDVIGKFKKISVSGMCSSVNIFHKEIQIDEPACFIFEYIKEPTLSQAVKSEVTGFILQSNGQYSEKVTASDDAKEWTPIKVDIPWTGIAVQVGVGVRSRSPPTAGKQDIKVRNFSVVTGKCT</sequence>
<protein>
    <submittedName>
        <fullName evidence="2">Putative CAP peptide</fullName>
    </submittedName>
</protein>
<dbReference type="SMART" id="SM00198">
    <property type="entry name" value="SCP"/>
    <property type="match status" value="1"/>
</dbReference>
<dbReference type="SUPFAM" id="SSF55797">
    <property type="entry name" value="PR-1-like"/>
    <property type="match status" value="1"/>
</dbReference>
<dbReference type="InterPro" id="IPR035940">
    <property type="entry name" value="CAP_sf"/>
</dbReference>
<feature type="domain" description="SCP" evidence="1">
    <location>
        <begin position="60"/>
        <end position="218"/>
    </location>
</feature>
<dbReference type="EMBL" id="GFCD01000128">
    <property type="protein sequence ID" value="JAV45657.1"/>
    <property type="molecule type" value="Transcribed_RNA"/>
</dbReference>
<proteinExistence type="predicted"/>
<dbReference type="InterPro" id="IPR014044">
    <property type="entry name" value="CAP_dom"/>
</dbReference>
<dbReference type="InterPro" id="IPR001283">
    <property type="entry name" value="CRISP-related"/>
</dbReference>
<dbReference type="Pfam" id="PF00188">
    <property type="entry name" value="CAP"/>
    <property type="match status" value="1"/>
</dbReference>
<evidence type="ECO:0000259" key="1">
    <source>
        <dbReference type="SMART" id="SM00198"/>
    </source>
</evidence>
<name>A0A1V1WB29_9SCOR</name>
<organism evidence="2">
    <name type="scientific">Superstitionia donensis</name>
    <dbReference type="NCBI Taxonomy" id="311983"/>
    <lineage>
        <taxon>Eukaryota</taxon>
        <taxon>Metazoa</taxon>
        <taxon>Ecdysozoa</taxon>
        <taxon>Arthropoda</taxon>
        <taxon>Chelicerata</taxon>
        <taxon>Arachnida</taxon>
        <taxon>Scorpiones</taxon>
        <taxon>Iurida</taxon>
        <taxon>Chactoidea</taxon>
        <taxon>Superstitionidae</taxon>
        <taxon>Superstitionia</taxon>
    </lineage>
</organism>
<dbReference type="PANTHER" id="PTHR10334">
    <property type="entry name" value="CYSTEINE-RICH SECRETORY PROTEIN-RELATED"/>
    <property type="match status" value="1"/>
</dbReference>
<evidence type="ECO:0000313" key="2">
    <source>
        <dbReference type="EMBL" id="JAV45657.1"/>
    </source>
</evidence>
<dbReference type="CDD" id="cd05380">
    <property type="entry name" value="CAP_euk"/>
    <property type="match status" value="1"/>
</dbReference>
<dbReference type="AlphaFoldDB" id="A0A1V1WB29"/>
<reference evidence="2" key="1">
    <citation type="journal article" date="2016" name="Toxins">
        <title>Venom Gland Transcriptomic and Proteomic Analyses of the Enigmatic Scorpion Superstitionia donensis (Scorpiones: Superstitioniidae), with Insights on the Evolution of Its Venom Components.</title>
        <authorList>
            <person name="Santibanez-Lopez C.E."/>
            <person name="Cid-Uribe J.I."/>
            <person name="Batista C.V."/>
            <person name="Ortiz E."/>
            <person name="Possani L.D."/>
        </authorList>
    </citation>
    <scope>NUCLEOTIDE SEQUENCE</scope>
    <source>
        <strain evidence="2">Pooled</strain>
        <tissue evidence="2">Venom gland</tissue>
    </source>
</reference>
<dbReference type="Gene3D" id="3.40.33.10">
    <property type="entry name" value="CAP"/>
    <property type="match status" value="1"/>
</dbReference>